<evidence type="ECO:0000313" key="16">
    <source>
        <dbReference type="Ensembl" id="ENSSDUP00000002336.1"/>
    </source>
</evidence>
<dbReference type="PANTHER" id="PTHR45620">
    <property type="entry name" value="PDF RECEPTOR-LIKE PROTEIN-RELATED"/>
    <property type="match status" value="1"/>
</dbReference>
<dbReference type="Proteomes" id="UP000261420">
    <property type="component" value="Unplaced"/>
</dbReference>
<dbReference type="GO" id="GO:0017046">
    <property type="term" value="F:peptide hormone binding"/>
    <property type="evidence" value="ECO:0007669"/>
    <property type="project" value="TreeGrafter"/>
</dbReference>
<dbReference type="GeneTree" id="ENSGT00940000157969"/>
<evidence type="ECO:0000259" key="14">
    <source>
        <dbReference type="PROSITE" id="PS50227"/>
    </source>
</evidence>
<reference evidence="16" key="2">
    <citation type="submission" date="2025-09" db="UniProtKB">
        <authorList>
            <consortium name="Ensembl"/>
        </authorList>
    </citation>
    <scope>IDENTIFICATION</scope>
</reference>
<evidence type="ECO:0008006" key="18">
    <source>
        <dbReference type="Google" id="ProtNLM"/>
    </source>
</evidence>
<evidence type="ECO:0000256" key="12">
    <source>
        <dbReference type="ARBA" id="ARBA00023224"/>
    </source>
</evidence>
<evidence type="ECO:0000256" key="4">
    <source>
        <dbReference type="ARBA" id="ARBA00022692"/>
    </source>
</evidence>
<keyword evidence="6 13" id="KW-1133">Transmembrane helix</keyword>
<dbReference type="InterPro" id="IPR000832">
    <property type="entry name" value="GPCR_2_secretin-like"/>
</dbReference>
<proteinExistence type="inferred from homology"/>
<dbReference type="Gene3D" id="1.20.1070.10">
    <property type="entry name" value="Rhodopsin 7-helix transmembrane proteins"/>
    <property type="match status" value="1"/>
</dbReference>
<evidence type="ECO:0000259" key="15">
    <source>
        <dbReference type="PROSITE" id="PS50261"/>
    </source>
</evidence>
<dbReference type="InterPro" id="IPR017981">
    <property type="entry name" value="GPCR_2-like_7TM"/>
</dbReference>
<dbReference type="InterPro" id="IPR017983">
    <property type="entry name" value="GPCR_2_secretin-like_CS"/>
</dbReference>
<evidence type="ECO:0000256" key="2">
    <source>
        <dbReference type="ARBA" id="ARBA00005314"/>
    </source>
</evidence>
<keyword evidence="5" id="KW-0732">Signal</keyword>
<dbReference type="Gene3D" id="4.10.1240.10">
    <property type="entry name" value="GPCR, family 2, extracellular hormone receptor domain"/>
    <property type="match status" value="1"/>
</dbReference>
<feature type="transmembrane region" description="Helical" evidence="13">
    <location>
        <begin position="280"/>
        <end position="304"/>
    </location>
</feature>
<dbReference type="STRING" id="41447.ENSSDUP00000002336"/>
<comment type="subcellular location">
    <subcellularLocation>
        <location evidence="1">Cell membrane</location>
        <topology evidence="1">Multi-pass membrane protein</topology>
    </subcellularLocation>
</comment>
<reference evidence="16" key="1">
    <citation type="submission" date="2025-08" db="UniProtKB">
        <authorList>
            <consortium name="Ensembl"/>
        </authorList>
    </citation>
    <scope>IDENTIFICATION</scope>
</reference>
<dbReference type="InterPro" id="IPR001879">
    <property type="entry name" value="GPCR_2_extracellular_dom"/>
</dbReference>
<keyword evidence="10" id="KW-0675">Receptor</keyword>
<evidence type="ECO:0000256" key="8">
    <source>
        <dbReference type="ARBA" id="ARBA00023136"/>
    </source>
</evidence>
<name>A0A3B4T8A8_SERDU</name>
<keyword evidence="4 13" id="KW-0812">Transmembrane</keyword>
<dbReference type="GO" id="GO:0007166">
    <property type="term" value="P:cell surface receptor signaling pathway"/>
    <property type="evidence" value="ECO:0007669"/>
    <property type="project" value="InterPro"/>
</dbReference>
<dbReference type="GO" id="GO:0004967">
    <property type="term" value="F:glucagon receptor activity"/>
    <property type="evidence" value="ECO:0007669"/>
    <property type="project" value="InterPro"/>
</dbReference>
<feature type="transmembrane region" description="Helical" evidence="13">
    <location>
        <begin position="115"/>
        <end position="135"/>
    </location>
</feature>
<protein>
    <recommendedName>
        <fullName evidence="18">Glucagon like peptide 1 receptor</fullName>
    </recommendedName>
</protein>
<feature type="transmembrane region" description="Helical" evidence="13">
    <location>
        <begin position="316"/>
        <end position="337"/>
    </location>
</feature>
<evidence type="ECO:0000256" key="1">
    <source>
        <dbReference type="ARBA" id="ARBA00004651"/>
    </source>
</evidence>
<keyword evidence="17" id="KW-1185">Reference proteome</keyword>
<dbReference type="GO" id="GO:0005886">
    <property type="term" value="C:plasma membrane"/>
    <property type="evidence" value="ECO:0007669"/>
    <property type="project" value="UniProtKB-SubCell"/>
</dbReference>
<keyword evidence="9" id="KW-1015">Disulfide bond</keyword>
<keyword evidence="11" id="KW-0325">Glycoprotein</keyword>
<evidence type="ECO:0000256" key="7">
    <source>
        <dbReference type="ARBA" id="ARBA00023040"/>
    </source>
</evidence>
<dbReference type="PRINTS" id="PR01353">
    <property type="entry name" value="GLUCAGNFAMLY"/>
</dbReference>
<evidence type="ECO:0000256" key="5">
    <source>
        <dbReference type="ARBA" id="ARBA00022729"/>
    </source>
</evidence>
<feature type="domain" description="G-protein coupled receptors family 2 profile 2" evidence="15">
    <location>
        <begin position="113"/>
        <end position="373"/>
    </location>
</feature>
<evidence type="ECO:0000256" key="13">
    <source>
        <dbReference type="SAM" id="Phobius"/>
    </source>
</evidence>
<evidence type="ECO:0000313" key="17">
    <source>
        <dbReference type="Proteomes" id="UP000261420"/>
    </source>
</evidence>
<keyword evidence="8 13" id="KW-0472">Membrane</keyword>
<feature type="transmembrane region" description="Helical" evidence="13">
    <location>
        <begin position="349"/>
        <end position="372"/>
    </location>
</feature>
<dbReference type="PROSITE" id="PS00649">
    <property type="entry name" value="G_PROTEIN_RECEP_F2_1"/>
    <property type="match status" value="1"/>
</dbReference>
<evidence type="ECO:0000256" key="6">
    <source>
        <dbReference type="ARBA" id="ARBA00022989"/>
    </source>
</evidence>
<evidence type="ECO:0000256" key="10">
    <source>
        <dbReference type="ARBA" id="ARBA00023170"/>
    </source>
</evidence>
<dbReference type="PROSITE" id="PS50261">
    <property type="entry name" value="G_PROTEIN_RECEP_F2_4"/>
    <property type="match status" value="1"/>
</dbReference>
<dbReference type="Pfam" id="PF00002">
    <property type="entry name" value="7tm_2"/>
    <property type="match status" value="1"/>
</dbReference>
<dbReference type="Pfam" id="PF02793">
    <property type="entry name" value="HRM"/>
    <property type="match status" value="1"/>
</dbReference>
<dbReference type="Ensembl" id="ENSSDUT00000002401.1">
    <property type="protein sequence ID" value="ENSSDUP00000002336.1"/>
    <property type="gene ID" value="ENSSDUG00000001794.1"/>
</dbReference>
<feature type="domain" description="G-protein coupled receptors family 2 profile 1" evidence="14">
    <location>
        <begin position="20"/>
        <end position="104"/>
    </location>
</feature>
<organism evidence="16 17">
    <name type="scientific">Seriola dumerili</name>
    <name type="common">Greater amberjack</name>
    <name type="synonym">Caranx dumerili</name>
    <dbReference type="NCBI Taxonomy" id="41447"/>
    <lineage>
        <taxon>Eukaryota</taxon>
        <taxon>Metazoa</taxon>
        <taxon>Chordata</taxon>
        <taxon>Craniata</taxon>
        <taxon>Vertebrata</taxon>
        <taxon>Euteleostomi</taxon>
        <taxon>Actinopterygii</taxon>
        <taxon>Neopterygii</taxon>
        <taxon>Teleostei</taxon>
        <taxon>Neoteleostei</taxon>
        <taxon>Acanthomorphata</taxon>
        <taxon>Carangaria</taxon>
        <taxon>Carangiformes</taxon>
        <taxon>Carangidae</taxon>
        <taxon>Seriola</taxon>
    </lineage>
</organism>
<evidence type="ECO:0000256" key="3">
    <source>
        <dbReference type="ARBA" id="ARBA00022475"/>
    </source>
</evidence>
<dbReference type="PROSITE" id="PS50227">
    <property type="entry name" value="G_PROTEIN_RECEP_F2_3"/>
    <property type="match status" value="1"/>
</dbReference>
<dbReference type="SUPFAM" id="SSF111418">
    <property type="entry name" value="Hormone receptor domain"/>
    <property type="match status" value="1"/>
</dbReference>
<dbReference type="GO" id="GO:0007188">
    <property type="term" value="P:adenylate cyclase-modulating G protein-coupled receptor signaling pathway"/>
    <property type="evidence" value="ECO:0007669"/>
    <property type="project" value="TreeGrafter"/>
</dbReference>
<dbReference type="SMART" id="SM00008">
    <property type="entry name" value="HormR"/>
    <property type="match status" value="1"/>
</dbReference>
<sequence>MASGKILEETYQKWVQYKEDCVEMIENQPLPQVGLFCNRTFDRYACWPDTPAGSMVNISCPFYLPWYDKVSHGVVRRRCGSDGLWEGENSGQVWRDMTQCEEEKEVTSQEVRFRMLYTVGYSLSLFTLITAFIILLSFRKLHCTRNFIHANLFLSFILRAVSVIVKDTMLERHWGREIMKQTDVSEMLSHQVGPILNLFLHLIVMMQYCVLANHYWFFGEAIYLYSVLIASVFIDNNKHLPYICLGWGKFHLQMNKHLRSFSWACCLELCWAVNENMNYWWIIRFPILFASLVRMAITICMMLCQIACCLICPVRLAKATLTLIPLFGIHEVIFIFATDEQTTGVLRFIKVFFTLFLNSFQGFLVAVLYCYANKEVCCFMSYSHVMFFLTQNRRY</sequence>
<dbReference type="AlphaFoldDB" id="A0A3B4T8A8"/>
<dbReference type="PANTHER" id="PTHR45620:SF30">
    <property type="entry name" value="GLUCAGON RECEPTOR-LIKE PROTEIN"/>
    <property type="match status" value="1"/>
</dbReference>
<dbReference type="InterPro" id="IPR036445">
    <property type="entry name" value="GPCR_2_extracell_dom_sf"/>
</dbReference>
<evidence type="ECO:0000256" key="9">
    <source>
        <dbReference type="ARBA" id="ARBA00023157"/>
    </source>
</evidence>
<dbReference type="OMA" id="YPSGLFC"/>
<accession>A0A3B4T8A8</accession>
<dbReference type="InterPro" id="IPR050332">
    <property type="entry name" value="GPCR_2"/>
</dbReference>
<comment type="similarity">
    <text evidence="2">Belongs to the G-protein coupled receptor 2 family.</text>
</comment>
<keyword evidence="12" id="KW-0807">Transducer</keyword>
<dbReference type="InterPro" id="IPR003290">
    <property type="entry name" value="GPCR_2_GLP1/glucagon_rcpt"/>
</dbReference>
<dbReference type="PRINTS" id="PR00249">
    <property type="entry name" value="GPCRSECRETIN"/>
</dbReference>
<dbReference type="PROSITE" id="PS00650">
    <property type="entry name" value="G_PROTEIN_RECEP_F2_2"/>
    <property type="match status" value="1"/>
</dbReference>
<feature type="transmembrane region" description="Helical" evidence="13">
    <location>
        <begin position="214"/>
        <end position="236"/>
    </location>
</feature>
<keyword evidence="3" id="KW-1003">Cell membrane</keyword>
<keyword evidence="7" id="KW-0297">G-protein coupled receptor</keyword>
<evidence type="ECO:0000256" key="11">
    <source>
        <dbReference type="ARBA" id="ARBA00023180"/>
    </source>
</evidence>